<name>A0A1P8F576_9CHLR</name>
<gene>
    <name evidence="2" type="ORF">Dform_00139</name>
</gene>
<evidence type="ECO:0000256" key="1">
    <source>
        <dbReference type="SAM" id="MobiDB-lite"/>
    </source>
</evidence>
<dbReference type="OrthoDB" id="161640at2"/>
<feature type="region of interest" description="Disordered" evidence="1">
    <location>
        <begin position="96"/>
        <end position="115"/>
    </location>
</feature>
<keyword evidence="3" id="KW-1185">Reference proteome</keyword>
<dbReference type="Proteomes" id="UP000185934">
    <property type="component" value="Chromosome"/>
</dbReference>
<organism evidence="2 3">
    <name type="scientific">Dehalogenimonas formicexedens</name>
    <dbReference type="NCBI Taxonomy" id="1839801"/>
    <lineage>
        <taxon>Bacteria</taxon>
        <taxon>Bacillati</taxon>
        <taxon>Chloroflexota</taxon>
        <taxon>Dehalococcoidia</taxon>
        <taxon>Dehalococcoidales</taxon>
        <taxon>Dehalococcoidaceae</taxon>
        <taxon>Dehalogenimonas</taxon>
    </lineage>
</organism>
<evidence type="ECO:0000313" key="2">
    <source>
        <dbReference type="EMBL" id="APV43502.1"/>
    </source>
</evidence>
<dbReference type="AlphaFoldDB" id="A0A1P8F576"/>
<dbReference type="RefSeq" id="WP_076003311.1">
    <property type="nucleotide sequence ID" value="NZ_CP018258.1"/>
</dbReference>
<reference evidence="3" key="1">
    <citation type="submission" date="2016-11" db="EMBL/GenBank/DDBJ databases">
        <title>Dehalogenimonas formicexedens sp. nov., a chlorinated alkane respiring bacterium isolated from contaminated groundwater.</title>
        <authorList>
            <person name="Key T.A."/>
            <person name="Bowman K.S."/>
            <person name="Lee I."/>
            <person name="Chun J."/>
            <person name="Albuquerque L."/>
            <person name="da Costa M.S."/>
            <person name="Rainey F.A."/>
            <person name="Moe W.M."/>
        </authorList>
    </citation>
    <scope>NUCLEOTIDE SEQUENCE [LARGE SCALE GENOMIC DNA]</scope>
    <source>
        <strain evidence="3">NSZ-14</strain>
    </source>
</reference>
<accession>A0A1P8F576</accession>
<dbReference type="KEGG" id="dfo:Dform_00139"/>
<proteinExistence type="predicted"/>
<evidence type="ECO:0000313" key="3">
    <source>
        <dbReference type="Proteomes" id="UP000185934"/>
    </source>
</evidence>
<sequence>MKNGQELQCYREALDDYQEAKKIVSEISKLTADVSNCLSTEPYRLTISGFGMDMPLKPEFAGKQLVCSPGQWPNEQNLAEAVTRLYKTEKALHKAWSSLSPEGKKQVEAPPGSLK</sequence>
<dbReference type="EMBL" id="CP018258">
    <property type="protein sequence ID" value="APV43502.1"/>
    <property type="molecule type" value="Genomic_DNA"/>
</dbReference>
<dbReference type="STRING" id="1839801.Dform_00139"/>
<protein>
    <submittedName>
        <fullName evidence="2">Uncharacterized protein</fullName>
    </submittedName>
</protein>